<feature type="compositionally biased region" description="Low complexity" evidence="6">
    <location>
        <begin position="628"/>
        <end position="648"/>
    </location>
</feature>
<feature type="compositionally biased region" description="Acidic residues" evidence="6">
    <location>
        <begin position="280"/>
        <end position="295"/>
    </location>
</feature>
<dbReference type="PANTHER" id="PTHR48225">
    <property type="entry name" value="HORMA DOMAIN-CONTAINING PROTEIN 1"/>
    <property type="match status" value="1"/>
</dbReference>
<evidence type="ECO:0000313" key="9">
    <source>
        <dbReference type="EMBL" id="TFJ81991.1"/>
    </source>
</evidence>
<feature type="region of interest" description="Disordered" evidence="6">
    <location>
        <begin position="255"/>
        <end position="383"/>
    </location>
</feature>
<sequence length="1217" mass="131565">MASTILHRTTTAQTSTSVTAVQSLALTKNLMRVGLSQIAYARSLFPEHCFIEKSYIDMKIKHLQPKSENGNVRHEEAHLLTNWLEQGVFDALSKRYLRAVVFAISIPTPPASLSCSAATDKRGGENAHEKVIETYQWKIGYTDDGEVTLNASRIARTKADLKAQAISLIRALLMFTHTLESLPCHRTLSLKLLYYDERTPPAYEPPFFQRAARGDCLAVEDKGALKVKIGNVVSPQYALELKFVGVDLSAVNRAEEAVEAEDGTESAGLLLMRREGEANGIEDEDTNKDEEEDDEKTALSTPISGVSGARKRRNDVRGRKSEGVSEGDSSRDPGDEETVADQKEEENKKPVGKQMDMEKEANERTLGGIRTKMDGPRRRELGRGVTGAMNSLSLQDKVERTTRSTRRTGLLESNAQAKAEADGECAGTIVDSPPTTSLFLPKHQKIIVGSVGYAELEAVREHILSTYHRHGSWISVNKAATALSLSREQIEAALACLAGEATRKNEKGGRKQTVMVEGRVWGTGTRFLFREVAKGGHKKLVAGGEGVRQEGHDVAQKEEDTIKCHRTPMSMDKRGPEEASDSDETCAGDCGPEEDNVELPYSHPPVPHDGLRTTAQQHAPPKAPRPFRPSASAFPPSTSPSRPSSSSSLPPPERRGRARLASEYLLEQGNGFEISLTQESVSTLANCKASVLGRLLGEGACGQVFAVEDVTGAQNEQEWVIKLAPLPPPAAAGVARKKNKKDESLKRNADTLYMEQLVYKNYLMGVPHVPALPALLSYGEDKGFRFLVMQRLGQDLSQLFESQGRYFSPATLADYGKQMLDGIQQMHERQLLFIDVKPENFMLGLPGTRASNWVFLVDLGLVEKYTGSNGVHKPQEGQGAAGGGVGTPLFSSLACHEGRPAGRRDDLEALGWVLLYFARGGVLPWASATSDSECLKMKRSALVKDLSRGVVGGDLLAQFLEMARKTAYEAAPKYAAFAGLLDKLGGVKEAGGKGGADSSCAGVEVQVAGTKRKGERVVERGERGPKKGGGGEGERKEGKLTGSSSATVKMGPRAGENDRAGLKSSDSNNRREKGSRKMAPDHSLETDVVHLTAGEAPGQGPRARSMTNGHHQSLWLEGLAGPHKGERFELGTLEKAMYLGREQGGVALLEDKRVGGKHVKLEASGRNSVHSVKVTPMTGAGLGPVLCNNVAMGKKGRVLFAGDLLQVGESTLALRRA</sequence>
<evidence type="ECO:0000256" key="6">
    <source>
        <dbReference type="SAM" id="MobiDB-lite"/>
    </source>
</evidence>
<dbReference type="InterPro" id="IPR036570">
    <property type="entry name" value="HORMA_dom_sf"/>
</dbReference>
<dbReference type="InterPro" id="IPR011009">
    <property type="entry name" value="Kinase-like_dom_sf"/>
</dbReference>
<feature type="compositionally biased region" description="Basic and acidic residues" evidence="6">
    <location>
        <begin position="547"/>
        <end position="563"/>
    </location>
</feature>
<dbReference type="GO" id="GO:0005634">
    <property type="term" value="C:nucleus"/>
    <property type="evidence" value="ECO:0007669"/>
    <property type="project" value="UniProtKB-SubCell"/>
</dbReference>
<dbReference type="PROSITE" id="PS50815">
    <property type="entry name" value="HORMA"/>
    <property type="match status" value="1"/>
</dbReference>
<proteinExistence type="predicted"/>
<feature type="compositionally biased region" description="Basic and acidic residues" evidence="6">
    <location>
        <begin position="1015"/>
        <end position="1025"/>
    </location>
</feature>
<keyword evidence="4" id="KW-0539">Nucleus</keyword>
<dbReference type="InterPro" id="IPR003511">
    <property type="entry name" value="HORMA_dom"/>
</dbReference>
<feature type="region of interest" description="Disordered" evidence="6">
    <location>
        <begin position="1009"/>
        <end position="1084"/>
    </location>
</feature>
<evidence type="ECO:0008006" key="11">
    <source>
        <dbReference type="Google" id="ProtNLM"/>
    </source>
</evidence>
<keyword evidence="3" id="KW-0158">Chromosome</keyword>
<dbReference type="Proteomes" id="UP000355283">
    <property type="component" value="Unassembled WGS sequence"/>
</dbReference>
<dbReference type="Pfam" id="PF00069">
    <property type="entry name" value="Pkinase"/>
    <property type="match status" value="1"/>
</dbReference>
<evidence type="ECO:0000256" key="5">
    <source>
        <dbReference type="ARBA" id="ARBA00023254"/>
    </source>
</evidence>
<evidence type="ECO:0000256" key="3">
    <source>
        <dbReference type="ARBA" id="ARBA00022454"/>
    </source>
</evidence>
<keyword evidence="10" id="KW-1185">Reference proteome</keyword>
<feature type="region of interest" description="Disordered" evidence="6">
    <location>
        <begin position="543"/>
        <end position="656"/>
    </location>
</feature>
<evidence type="ECO:0000256" key="4">
    <source>
        <dbReference type="ARBA" id="ARBA00023242"/>
    </source>
</evidence>
<dbReference type="SUPFAM" id="SSF56019">
    <property type="entry name" value="The spindle assembly checkpoint protein mad2"/>
    <property type="match status" value="1"/>
</dbReference>
<dbReference type="PROSITE" id="PS50011">
    <property type="entry name" value="PROTEIN_KINASE_DOM"/>
    <property type="match status" value="1"/>
</dbReference>
<gene>
    <name evidence="9" type="ORF">NSK_006659</name>
</gene>
<comment type="caution">
    <text evidence="9">The sequence shown here is derived from an EMBL/GenBank/DDBJ whole genome shotgun (WGS) entry which is preliminary data.</text>
</comment>
<keyword evidence="5" id="KW-0469">Meiosis</keyword>
<dbReference type="GO" id="GO:0051321">
    <property type="term" value="P:meiotic cell cycle"/>
    <property type="evidence" value="ECO:0007669"/>
    <property type="project" value="UniProtKB-KW"/>
</dbReference>
<comment type="subcellular location">
    <subcellularLocation>
        <location evidence="2">Chromosome</location>
    </subcellularLocation>
    <subcellularLocation>
        <location evidence="1">Nucleus</location>
    </subcellularLocation>
</comment>
<name>A0A4D9CRV9_9STRA</name>
<evidence type="ECO:0000259" key="8">
    <source>
        <dbReference type="PROSITE" id="PS50815"/>
    </source>
</evidence>
<dbReference type="InterPro" id="IPR000719">
    <property type="entry name" value="Prot_kinase_dom"/>
</dbReference>
<dbReference type="EMBL" id="SDOX01000121">
    <property type="protein sequence ID" value="TFJ81991.1"/>
    <property type="molecule type" value="Genomic_DNA"/>
</dbReference>
<accession>A0A4D9CRV9</accession>
<dbReference type="OrthoDB" id="1928087at2759"/>
<reference evidence="9 10" key="1">
    <citation type="submission" date="2019-01" db="EMBL/GenBank/DDBJ databases">
        <title>Nuclear Genome Assembly of the Microalgal Biofuel strain Nannochloropsis salina CCMP1776.</title>
        <authorList>
            <person name="Hovde B."/>
        </authorList>
    </citation>
    <scope>NUCLEOTIDE SEQUENCE [LARGE SCALE GENOMIC DNA]</scope>
    <source>
        <strain evidence="9 10">CCMP1776</strain>
    </source>
</reference>
<evidence type="ECO:0000259" key="7">
    <source>
        <dbReference type="PROSITE" id="PS50011"/>
    </source>
</evidence>
<dbReference type="GO" id="GO:0004672">
    <property type="term" value="F:protein kinase activity"/>
    <property type="evidence" value="ECO:0007669"/>
    <property type="project" value="InterPro"/>
</dbReference>
<dbReference type="AlphaFoldDB" id="A0A4D9CRV9"/>
<dbReference type="GO" id="GO:0005694">
    <property type="term" value="C:chromosome"/>
    <property type="evidence" value="ECO:0007669"/>
    <property type="project" value="UniProtKB-SubCell"/>
</dbReference>
<feature type="compositionally biased region" description="Basic and acidic residues" evidence="6">
    <location>
        <begin position="371"/>
        <end position="382"/>
    </location>
</feature>
<evidence type="ECO:0000256" key="2">
    <source>
        <dbReference type="ARBA" id="ARBA00004286"/>
    </source>
</evidence>
<protein>
    <recommendedName>
        <fullName evidence="11">Protein kinase domain-containing protein</fullName>
    </recommendedName>
</protein>
<dbReference type="InterPro" id="IPR051294">
    <property type="entry name" value="HORMA_MeioticProgression"/>
</dbReference>
<feature type="domain" description="HORMA" evidence="8">
    <location>
        <begin position="21"/>
        <end position="243"/>
    </location>
</feature>
<feature type="compositionally biased region" description="Basic and acidic residues" evidence="6">
    <location>
        <begin position="315"/>
        <end position="333"/>
    </location>
</feature>
<feature type="compositionally biased region" description="Basic and acidic residues" evidence="6">
    <location>
        <begin position="340"/>
        <end position="363"/>
    </location>
</feature>
<dbReference type="Gene3D" id="1.10.510.10">
    <property type="entry name" value="Transferase(Phosphotransferase) domain 1"/>
    <property type="match status" value="1"/>
</dbReference>
<organism evidence="9 10">
    <name type="scientific">Nannochloropsis salina CCMP1776</name>
    <dbReference type="NCBI Taxonomy" id="1027361"/>
    <lineage>
        <taxon>Eukaryota</taxon>
        <taxon>Sar</taxon>
        <taxon>Stramenopiles</taxon>
        <taxon>Ochrophyta</taxon>
        <taxon>Eustigmatophyceae</taxon>
        <taxon>Eustigmatales</taxon>
        <taxon>Monodopsidaceae</taxon>
        <taxon>Microchloropsis</taxon>
        <taxon>Microchloropsis salina</taxon>
    </lineage>
</organism>
<dbReference type="SUPFAM" id="SSF56112">
    <property type="entry name" value="Protein kinase-like (PK-like)"/>
    <property type="match status" value="1"/>
</dbReference>
<feature type="domain" description="Protein kinase" evidence="7">
    <location>
        <begin position="690"/>
        <end position="977"/>
    </location>
</feature>
<evidence type="ECO:0000256" key="1">
    <source>
        <dbReference type="ARBA" id="ARBA00004123"/>
    </source>
</evidence>
<dbReference type="Gene3D" id="3.30.900.10">
    <property type="entry name" value="HORMA domain"/>
    <property type="match status" value="1"/>
</dbReference>
<dbReference type="PANTHER" id="PTHR48225:SF7">
    <property type="entry name" value="MEIOSIS-SPECIFIC PROTEIN HOP1"/>
    <property type="match status" value="1"/>
</dbReference>
<dbReference type="SMART" id="SM00220">
    <property type="entry name" value="S_TKc"/>
    <property type="match status" value="1"/>
</dbReference>
<evidence type="ECO:0000313" key="10">
    <source>
        <dbReference type="Proteomes" id="UP000355283"/>
    </source>
</evidence>
<dbReference type="Pfam" id="PF02301">
    <property type="entry name" value="HORMA"/>
    <property type="match status" value="1"/>
</dbReference>
<feature type="compositionally biased region" description="Acidic residues" evidence="6">
    <location>
        <begin position="578"/>
        <end position="597"/>
    </location>
</feature>
<dbReference type="GO" id="GO:0005524">
    <property type="term" value="F:ATP binding"/>
    <property type="evidence" value="ECO:0007669"/>
    <property type="project" value="InterPro"/>
</dbReference>